<dbReference type="CDD" id="cd10791">
    <property type="entry name" value="GH38N_AMII_like_1"/>
    <property type="match status" value="1"/>
</dbReference>
<gene>
    <name evidence="1" type="ORF">MUG84_18045</name>
</gene>
<protein>
    <submittedName>
        <fullName evidence="1">DUF5054 domain-containing protein</fullName>
    </submittedName>
</protein>
<keyword evidence="2" id="KW-1185">Reference proteome</keyword>
<dbReference type="GO" id="GO:0005975">
    <property type="term" value="P:carbohydrate metabolic process"/>
    <property type="evidence" value="ECO:0007669"/>
    <property type="project" value="InterPro"/>
</dbReference>
<dbReference type="Pfam" id="PF16477">
    <property type="entry name" value="DUF5054"/>
    <property type="match status" value="1"/>
</dbReference>
<dbReference type="InterPro" id="IPR011330">
    <property type="entry name" value="Glyco_hydro/deAcase_b/a-brl"/>
</dbReference>
<dbReference type="InterPro" id="IPR032482">
    <property type="entry name" value="DUF5054"/>
</dbReference>
<dbReference type="Proteomes" id="UP001139347">
    <property type="component" value="Unassembled WGS sequence"/>
</dbReference>
<comment type="caution">
    <text evidence="1">The sequence shown here is derived from an EMBL/GenBank/DDBJ whole genome shotgun (WGS) entry which is preliminary data.</text>
</comment>
<evidence type="ECO:0000313" key="2">
    <source>
        <dbReference type="Proteomes" id="UP001139347"/>
    </source>
</evidence>
<dbReference type="RefSeq" id="WP_244727291.1">
    <property type="nucleotide sequence ID" value="NZ_JALIRP010000007.1"/>
</dbReference>
<dbReference type="InterPro" id="IPR027291">
    <property type="entry name" value="Glyco_hydro_38_N_sf"/>
</dbReference>
<dbReference type="AlphaFoldDB" id="A0A9X1WRA4"/>
<dbReference type="EMBL" id="JALIRP010000007">
    <property type="protein sequence ID" value="MCJ8013629.1"/>
    <property type="molecule type" value="Genomic_DNA"/>
</dbReference>
<sequence>MTTIKRVHVIFKTHLDIGFTDLAGTVVEKYMNQFIPQAIALSEQMATDDGKPRFIWTVGSWLIHEYLQSATDEQRIRMEEAIRRGHIAWHGLPFTTHTELMDKQLFKFGLSISKNLDHKFGKQTIAAKMTDVPGHTIAMVPLLARNGIRYLHIGVNPACKPPSVPPVFVWRASDGSEIIVNYAADYGQSLKVEGLEDALYFAHTGDNHGPSSTEEIERVYSRLRQDYPEAEIFASTLDAFAEKLLPFQHSLPVVCEEIGDSWIHGVASDPTKVARYRELLRLRDKWTESGLLETNSESFAKFCNRLMLIPEHTWGLDEKVYLGDYAHYSAGEFAAARANNQVVVESMTDKYHYLYRISRPNCSYQFFESSWEEQRAYIDQALSALSLDLQNETRDAFERLLPENSLNFTSIENAEKLEIGSFYDVGQFRVSFASDGSIHHLVDGNGKSWAEDEHKLGVFRYETFGKENYDRFFKEYAVHLNRHYSWADPDLGKPGLEYAEPSIEPKRYSPVVRSIHLEKQMGGDKVWIKLEMPSDASLHFGAPRELAIVYTFHHDEPILDAELQWKDKPACRLPEASWFSFIPSVDNPNRWVMDKLGEQISPLSVVKNGNRNMHAVNKGLYYEGADGIMAIETLDAPVVCPGERRLLQFDNSFAPLAGGFHFNLHNNVWGTNFRMWFEEDMRFRFRLSFVSN</sequence>
<organism evidence="1 2">
    <name type="scientific">Paenibacillus mangrovi</name>
    <dbReference type="NCBI Taxonomy" id="2931978"/>
    <lineage>
        <taxon>Bacteria</taxon>
        <taxon>Bacillati</taxon>
        <taxon>Bacillota</taxon>
        <taxon>Bacilli</taxon>
        <taxon>Bacillales</taxon>
        <taxon>Paenibacillaceae</taxon>
        <taxon>Paenibacillus</taxon>
    </lineage>
</organism>
<dbReference type="SUPFAM" id="SSF88713">
    <property type="entry name" value="Glycoside hydrolase/deacetylase"/>
    <property type="match status" value="1"/>
</dbReference>
<reference evidence="1" key="1">
    <citation type="submission" date="2022-04" db="EMBL/GenBank/DDBJ databases">
        <title>Paenibacillus mangrovi sp. nov., a novel endophytic bacterium isolated from bark of Kandelia candel.</title>
        <authorList>
            <person name="Tuo L."/>
        </authorList>
    </citation>
    <scope>NUCLEOTIDE SEQUENCE</scope>
    <source>
        <strain evidence="1">KQZ6P-2</strain>
    </source>
</reference>
<evidence type="ECO:0000313" key="1">
    <source>
        <dbReference type="EMBL" id="MCJ8013629.1"/>
    </source>
</evidence>
<dbReference type="Gene3D" id="3.20.110.10">
    <property type="entry name" value="Glycoside hydrolase 38, N terminal domain"/>
    <property type="match status" value="1"/>
</dbReference>
<proteinExistence type="predicted"/>
<accession>A0A9X1WRA4</accession>
<name>A0A9X1WRA4_9BACL</name>